<evidence type="ECO:0000313" key="4">
    <source>
        <dbReference type="EMBL" id="UWP79216.1"/>
    </source>
</evidence>
<name>A0ABY5VQY8_9ACTN</name>
<evidence type="ECO:0000313" key="5">
    <source>
        <dbReference type="Proteomes" id="UP001059617"/>
    </source>
</evidence>
<dbReference type="RefSeq" id="WP_259856811.1">
    <property type="nucleotide sequence ID" value="NZ_BAAAST010000188.1"/>
</dbReference>
<sequence>MTTTTSPTTTGDTWVRRYHPHPDAPVRLVCFPHAGSSAPYFLPMAAGLGADVDVLSMQYPGRQERRHEPLVDSVDVLADRCAEALLPWLDRPFALFGHSMGATVAFEVARRLAARDLHPVHLLASGRRAPSRPRDEHVHRRDDDGIIAEMRSLSGTDNRVFGEEELLRMVLPIIRNDYRAAETYVYREGPPLCCPVTVLTGRDDPKVTVDEADAWRDHTTGPAVVHVFDGGHFFLADHQPAVLALVTAALKSA</sequence>
<dbReference type="GO" id="GO:0016787">
    <property type="term" value="F:hydrolase activity"/>
    <property type="evidence" value="ECO:0007669"/>
    <property type="project" value="UniProtKB-KW"/>
</dbReference>
<reference evidence="4" key="2">
    <citation type="submission" date="2022-09" db="EMBL/GenBank/DDBJ databases">
        <title>Biosynthetic gene clusters of Dactylosporangioum fulvum.</title>
        <authorList>
            <person name="Caradec T."/>
        </authorList>
    </citation>
    <scope>NUCLEOTIDE SEQUENCE</scope>
    <source>
        <strain evidence="4">NRRL B-16292</strain>
    </source>
</reference>
<dbReference type="SMART" id="SM00824">
    <property type="entry name" value="PKS_TE"/>
    <property type="match status" value="1"/>
</dbReference>
<dbReference type="PANTHER" id="PTHR11487">
    <property type="entry name" value="THIOESTERASE"/>
    <property type="match status" value="1"/>
</dbReference>
<dbReference type="InterPro" id="IPR001031">
    <property type="entry name" value="Thioesterase"/>
</dbReference>
<dbReference type="Gene3D" id="3.40.50.1820">
    <property type="entry name" value="alpha/beta hydrolase"/>
    <property type="match status" value="1"/>
</dbReference>
<dbReference type="Pfam" id="PF00975">
    <property type="entry name" value="Thioesterase"/>
    <property type="match status" value="1"/>
</dbReference>
<dbReference type="Proteomes" id="UP001059617">
    <property type="component" value="Chromosome"/>
</dbReference>
<dbReference type="PANTHER" id="PTHR11487:SF0">
    <property type="entry name" value="S-ACYL FATTY ACID SYNTHASE THIOESTERASE, MEDIUM CHAIN"/>
    <property type="match status" value="1"/>
</dbReference>
<dbReference type="InterPro" id="IPR020802">
    <property type="entry name" value="TesA-like"/>
</dbReference>
<organism evidence="4 5">
    <name type="scientific">Dactylosporangium fulvum</name>
    <dbReference type="NCBI Taxonomy" id="53359"/>
    <lineage>
        <taxon>Bacteria</taxon>
        <taxon>Bacillati</taxon>
        <taxon>Actinomycetota</taxon>
        <taxon>Actinomycetes</taxon>
        <taxon>Micromonosporales</taxon>
        <taxon>Micromonosporaceae</taxon>
        <taxon>Dactylosporangium</taxon>
    </lineage>
</organism>
<keyword evidence="2 4" id="KW-0378">Hydrolase</keyword>
<proteinExistence type="inferred from homology"/>
<evidence type="ECO:0000256" key="2">
    <source>
        <dbReference type="ARBA" id="ARBA00022801"/>
    </source>
</evidence>
<evidence type="ECO:0000259" key="3">
    <source>
        <dbReference type="SMART" id="SM00824"/>
    </source>
</evidence>
<dbReference type="SUPFAM" id="SSF53474">
    <property type="entry name" value="alpha/beta-Hydrolases"/>
    <property type="match status" value="1"/>
</dbReference>
<reference evidence="4" key="1">
    <citation type="submission" date="2021-04" db="EMBL/GenBank/DDBJ databases">
        <authorList>
            <person name="Hartkoorn R.C."/>
            <person name="Beaudoing E."/>
            <person name="Hot D."/>
        </authorList>
    </citation>
    <scope>NUCLEOTIDE SEQUENCE</scope>
    <source>
        <strain evidence="4">NRRL B-16292</strain>
    </source>
</reference>
<dbReference type="InterPro" id="IPR029058">
    <property type="entry name" value="AB_hydrolase_fold"/>
</dbReference>
<evidence type="ECO:0000256" key="1">
    <source>
        <dbReference type="ARBA" id="ARBA00007169"/>
    </source>
</evidence>
<dbReference type="InterPro" id="IPR012223">
    <property type="entry name" value="TEII"/>
</dbReference>
<accession>A0ABY5VQY8</accession>
<comment type="similarity">
    <text evidence="1">Belongs to the thioesterase family.</text>
</comment>
<gene>
    <name evidence="4" type="ORF">Dfulv_29080</name>
</gene>
<dbReference type="EMBL" id="CP073720">
    <property type="protein sequence ID" value="UWP79216.1"/>
    <property type="molecule type" value="Genomic_DNA"/>
</dbReference>
<feature type="domain" description="Thioesterase TesA-like" evidence="3">
    <location>
        <begin position="29"/>
        <end position="250"/>
    </location>
</feature>
<keyword evidence="5" id="KW-1185">Reference proteome</keyword>
<protein>
    <submittedName>
        <fullName evidence="4">Alpha/beta fold hydrolase</fullName>
    </submittedName>
</protein>